<proteinExistence type="predicted"/>
<keyword evidence="2" id="KW-1185">Reference proteome</keyword>
<sequence>MRDADNEEERRKVCITNPVSGDPLILVPYFTGPSPLRPFTQRLVTRADPSLPPPPPLLSVCLSVCLFVCPSVCFHSFCCCCFSVCVSCL</sequence>
<protein>
    <submittedName>
        <fullName evidence="1">Uncharacterized protein</fullName>
    </submittedName>
</protein>
<gene>
    <name evidence="1" type="ORF">E2C01_086718</name>
</gene>
<dbReference type="EMBL" id="VSRR010088600">
    <property type="protein sequence ID" value="MPC91665.1"/>
    <property type="molecule type" value="Genomic_DNA"/>
</dbReference>
<accession>A0A5B7JAH4</accession>
<reference evidence="1 2" key="1">
    <citation type="submission" date="2019-05" db="EMBL/GenBank/DDBJ databases">
        <title>Another draft genome of Portunus trituberculatus and its Hox gene families provides insights of decapod evolution.</title>
        <authorList>
            <person name="Jeong J.-H."/>
            <person name="Song I."/>
            <person name="Kim S."/>
            <person name="Choi T."/>
            <person name="Kim D."/>
            <person name="Ryu S."/>
            <person name="Kim W."/>
        </authorList>
    </citation>
    <scope>NUCLEOTIDE SEQUENCE [LARGE SCALE GENOMIC DNA]</scope>
    <source>
        <tissue evidence="1">Muscle</tissue>
    </source>
</reference>
<evidence type="ECO:0000313" key="2">
    <source>
        <dbReference type="Proteomes" id="UP000324222"/>
    </source>
</evidence>
<organism evidence="1 2">
    <name type="scientific">Portunus trituberculatus</name>
    <name type="common">Swimming crab</name>
    <name type="synonym">Neptunus trituberculatus</name>
    <dbReference type="NCBI Taxonomy" id="210409"/>
    <lineage>
        <taxon>Eukaryota</taxon>
        <taxon>Metazoa</taxon>
        <taxon>Ecdysozoa</taxon>
        <taxon>Arthropoda</taxon>
        <taxon>Crustacea</taxon>
        <taxon>Multicrustacea</taxon>
        <taxon>Malacostraca</taxon>
        <taxon>Eumalacostraca</taxon>
        <taxon>Eucarida</taxon>
        <taxon>Decapoda</taxon>
        <taxon>Pleocyemata</taxon>
        <taxon>Brachyura</taxon>
        <taxon>Eubrachyura</taxon>
        <taxon>Portunoidea</taxon>
        <taxon>Portunidae</taxon>
        <taxon>Portuninae</taxon>
        <taxon>Portunus</taxon>
    </lineage>
</organism>
<dbReference type="AlphaFoldDB" id="A0A5B7JAH4"/>
<name>A0A5B7JAH4_PORTR</name>
<evidence type="ECO:0000313" key="1">
    <source>
        <dbReference type="EMBL" id="MPC91665.1"/>
    </source>
</evidence>
<dbReference type="Proteomes" id="UP000324222">
    <property type="component" value="Unassembled WGS sequence"/>
</dbReference>
<comment type="caution">
    <text evidence="1">The sequence shown here is derived from an EMBL/GenBank/DDBJ whole genome shotgun (WGS) entry which is preliminary data.</text>
</comment>